<reference evidence="2" key="1">
    <citation type="submission" date="2021-02" db="EMBL/GenBank/DDBJ databases">
        <title>First Annotated Genome of the Yellow-green Alga Tribonema minus.</title>
        <authorList>
            <person name="Mahan K.M."/>
        </authorList>
    </citation>
    <scope>NUCLEOTIDE SEQUENCE</scope>
    <source>
        <strain evidence="2">UTEX B ZZ1240</strain>
    </source>
</reference>
<dbReference type="AlphaFoldDB" id="A0A835Z4G0"/>
<keyword evidence="3" id="KW-1185">Reference proteome</keyword>
<comment type="caution">
    <text evidence="2">The sequence shown here is derived from an EMBL/GenBank/DDBJ whole genome shotgun (WGS) entry which is preliminary data.</text>
</comment>
<sequence length="692" mass="71996">MTALADVRIGMLTGDVRHSTSITSGATHSSSGGASGSSGDGSHGGSGHGSGPKASSIAVTKSFICKWIASLQATDAQVANLSKNSKSKVNPHVQLAPARIKQELRQMRHGAWPDQPFDVQELTVGESGYATVSLPEGAIREQGSSARGTWRLTFTPLFPQAQAARRAVTRDLHFELQSGAATKIDLDIVPANGAARSRSNWVLGTPCYIRAVLRDGHGWPTSELPAGGGQLLSDVHTRINLENGGDADHNVKVIRASNGGAPGVPELCEESLSDSGDEEPITFLKWDDLRICPRTSAPGADVDPLQFRGKNRSTASARLGLVLSGLPLVRLPESERVREMKLQVAPGEPRTLLVDHANPGPLRLSAEELTQATAAAAAEGAGAAAAAAEDAPVVQNMTVMQFRVRMADEFGNLAAVEPGTPVTCQCTMSDGIAAEVLAAAVGQIVRPYYFRTMGNRTPERLQSADGASLVAAVGVSAISRDSTLLDVQAQACQFAIDFRRPGQPPVFDVQRASSGGSATAAVLILDVPADMPCGHGEVDILWYDSVVAFDEDRRSRGRPSRASLTAAVRLDVPAGEADHLHLLRAGAGACAALSFACGRAAALHTQLQLAVHDARCNALPETPAILARLTGELSIEATPAAARAGGVGPLFFGATGGGTDVLQIENGVIPRGQTIRGSAGMQGSLSCTVSGH</sequence>
<proteinExistence type="predicted"/>
<evidence type="ECO:0000313" key="3">
    <source>
        <dbReference type="Proteomes" id="UP000664859"/>
    </source>
</evidence>
<feature type="compositionally biased region" description="Low complexity" evidence="1">
    <location>
        <begin position="20"/>
        <end position="32"/>
    </location>
</feature>
<name>A0A835Z4G0_9STRA</name>
<evidence type="ECO:0000313" key="2">
    <source>
        <dbReference type="EMBL" id="KAG5186840.1"/>
    </source>
</evidence>
<gene>
    <name evidence="2" type="ORF">JKP88DRAFT_276234</name>
</gene>
<organism evidence="2 3">
    <name type="scientific">Tribonema minus</name>
    <dbReference type="NCBI Taxonomy" id="303371"/>
    <lineage>
        <taxon>Eukaryota</taxon>
        <taxon>Sar</taxon>
        <taxon>Stramenopiles</taxon>
        <taxon>Ochrophyta</taxon>
        <taxon>PX clade</taxon>
        <taxon>Xanthophyceae</taxon>
        <taxon>Tribonematales</taxon>
        <taxon>Tribonemataceae</taxon>
        <taxon>Tribonema</taxon>
    </lineage>
</organism>
<feature type="compositionally biased region" description="Gly residues" evidence="1">
    <location>
        <begin position="33"/>
        <end position="50"/>
    </location>
</feature>
<evidence type="ECO:0000256" key="1">
    <source>
        <dbReference type="SAM" id="MobiDB-lite"/>
    </source>
</evidence>
<feature type="region of interest" description="Disordered" evidence="1">
    <location>
        <begin position="20"/>
        <end position="53"/>
    </location>
</feature>
<dbReference type="Proteomes" id="UP000664859">
    <property type="component" value="Unassembled WGS sequence"/>
</dbReference>
<accession>A0A835Z4G0</accession>
<dbReference type="EMBL" id="JAFCMP010000101">
    <property type="protein sequence ID" value="KAG5186840.1"/>
    <property type="molecule type" value="Genomic_DNA"/>
</dbReference>
<protein>
    <submittedName>
        <fullName evidence="2">Uncharacterized protein</fullName>
    </submittedName>
</protein>